<organism evidence="2 3">
    <name type="scientific">Streblomastix strix</name>
    <dbReference type="NCBI Taxonomy" id="222440"/>
    <lineage>
        <taxon>Eukaryota</taxon>
        <taxon>Metamonada</taxon>
        <taxon>Preaxostyla</taxon>
        <taxon>Oxymonadida</taxon>
        <taxon>Streblomastigidae</taxon>
        <taxon>Streblomastix</taxon>
    </lineage>
</organism>
<evidence type="ECO:0000313" key="2">
    <source>
        <dbReference type="EMBL" id="KAA6354304.1"/>
    </source>
</evidence>
<feature type="compositionally biased region" description="Basic residues" evidence="1">
    <location>
        <begin position="87"/>
        <end position="105"/>
    </location>
</feature>
<protein>
    <submittedName>
        <fullName evidence="2">Uncharacterized protein</fullName>
    </submittedName>
</protein>
<sequence length="105" mass="12393">KMKSFLMQKLKRNRVVAAAVAAVVAVAAKKYKKIGQGRETQQFRESMEMKTGWRMMNATDKWRRRDRSCLTRNNKLKPNCNSNHNSYKWKKTQKQMKTKQKGVQN</sequence>
<dbReference type="Proteomes" id="UP000324800">
    <property type="component" value="Unassembled WGS sequence"/>
</dbReference>
<accession>A0A5J4T7E9</accession>
<name>A0A5J4T7E9_9EUKA</name>
<gene>
    <name evidence="2" type="ORF">EZS28_050167</name>
</gene>
<feature type="non-terminal residue" evidence="2">
    <location>
        <position position="1"/>
    </location>
</feature>
<dbReference type="EMBL" id="SNRW01036544">
    <property type="protein sequence ID" value="KAA6354304.1"/>
    <property type="molecule type" value="Genomic_DNA"/>
</dbReference>
<dbReference type="AlphaFoldDB" id="A0A5J4T7E9"/>
<evidence type="ECO:0000313" key="3">
    <source>
        <dbReference type="Proteomes" id="UP000324800"/>
    </source>
</evidence>
<reference evidence="2 3" key="1">
    <citation type="submission" date="2019-03" db="EMBL/GenBank/DDBJ databases">
        <title>Single cell metagenomics reveals metabolic interactions within the superorganism composed of flagellate Streblomastix strix and complex community of Bacteroidetes bacteria on its surface.</title>
        <authorList>
            <person name="Treitli S.C."/>
            <person name="Kolisko M."/>
            <person name="Husnik F."/>
            <person name="Keeling P."/>
            <person name="Hampl V."/>
        </authorList>
    </citation>
    <scope>NUCLEOTIDE SEQUENCE [LARGE SCALE GENOMIC DNA]</scope>
    <source>
        <strain evidence="2">ST1C</strain>
    </source>
</reference>
<evidence type="ECO:0000256" key="1">
    <source>
        <dbReference type="SAM" id="MobiDB-lite"/>
    </source>
</evidence>
<proteinExistence type="predicted"/>
<feature type="region of interest" description="Disordered" evidence="1">
    <location>
        <begin position="73"/>
        <end position="105"/>
    </location>
</feature>
<comment type="caution">
    <text evidence="2">The sequence shown here is derived from an EMBL/GenBank/DDBJ whole genome shotgun (WGS) entry which is preliminary data.</text>
</comment>